<dbReference type="AlphaFoldDB" id="B0XA06"/>
<dbReference type="HOGENOM" id="CLU_1564430_0_0_1"/>
<dbReference type="VEuPathDB" id="VectorBase:CPIJ016421"/>
<accession>B0XA06</accession>
<organism>
    <name type="scientific">Culex quinquefasciatus</name>
    <name type="common">Southern house mosquito</name>
    <name type="synonym">Culex pungens</name>
    <dbReference type="NCBI Taxonomy" id="7176"/>
    <lineage>
        <taxon>Eukaryota</taxon>
        <taxon>Metazoa</taxon>
        <taxon>Ecdysozoa</taxon>
        <taxon>Arthropoda</taxon>
        <taxon>Hexapoda</taxon>
        <taxon>Insecta</taxon>
        <taxon>Pterygota</taxon>
        <taxon>Neoptera</taxon>
        <taxon>Endopterygota</taxon>
        <taxon>Diptera</taxon>
        <taxon>Nematocera</taxon>
        <taxon>Culicoidea</taxon>
        <taxon>Culicidae</taxon>
        <taxon>Culicinae</taxon>
        <taxon>Culicini</taxon>
        <taxon>Culex</taxon>
        <taxon>Culex</taxon>
    </lineage>
</organism>
<dbReference type="EnsemblMetazoa" id="CPIJ016421-RA">
    <property type="protein sequence ID" value="CPIJ016421-PA"/>
    <property type="gene ID" value="CPIJ016421"/>
</dbReference>
<reference evidence="2" key="1">
    <citation type="submission" date="2007-03" db="EMBL/GenBank/DDBJ databases">
        <title>Annotation of Culex pipiens quinquefasciatus.</title>
        <authorList>
            <consortium name="The Broad Institute Genome Sequencing Platform"/>
            <person name="Atkinson P.W."/>
            <person name="Hemingway J."/>
            <person name="Christensen B.M."/>
            <person name="Higgs S."/>
            <person name="Kodira C."/>
            <person name="Hannick L."/>
            <person name="Megy K."/>
            <person name="O'Leary S."/>
            <person name="Pearson M."/>
            <person name="Haas B.J."/>
            <person name="Mauceli E."/>
            <person name="Wortman J.R."/>
            <person name="Lee N.H."/>
            <person name="Guigo R."/>
            <person name="Stanke M."/>
            <person name="Alvarado L."/>
            <person name="Amedeo P."/>
            <person name="Antoine C.H."/>
            <person name="Arensburger P."/>
            <person name="Bidwell S.L."/>
            <person name="Crawford M."/>
            <person name="Camaro F."/>
            <person name="Devon K."/>
            <person name="Engels R."/>
            <person name="Hammond M."/>
            <person name="Howarth C."/>
            <person name="Koehrsen M."/>
            <person name="Lawson D."/>
            <person name="Montgomery P."/>
            <person name="Nene V."/>
            <person name="Nusbaum C."/>
            <person name="Puiu D."/>
            <person name="Romero-Severson J."/>
            <person name="Severson D.W."/>
            <person name="Shumway M."/>
            <person name="Sisk P."/>
            <person name="Stolte C."/>
            <person name="Zeng Q."/>
            <person name="Eisenstadt E."/>
            <person name="Fraser-Liggett C."/>
            <person name="Strausberg R."/>
            <person name="Galagan J."/>
            <person name="Birren B."/>
            <person name="Collins F.H."/>
        </authorList>
    </citation>
    <scope>NUCLEOTIDE SEQUENCE [LARGE SCALE GENOMIC DNA]</scope>
    <source>
        <strain evidence="2">JHB</strain>
    </source>
</reference>
<gene>
    <name evidence="3" type="primary">6049771</name>
    <name evidence="2" type="ORF">CpipJ_CPIJ016421</name>
</gene>
<dbReference type="InParanoid" id="B0XA06"/>
<sequence>MDGFNTTTDVVLAATDWVNNLEKALLRPGRFDRTSFVPDKVRAVFFLVHPNPICHGRWPHDSGFTGAASRTDQAIERVITEKKTNVLALEESKSSPTTKLDTLFPVPLLGFRLGANCREVQPELDPDEQSANTFPSLLAPRPDDEEQVPPDKPSFWEVQAVNIAQFRILNS</sequence>
<dbReference type="InterPro" id="IPR027417">
    <property type="entry name" value="P-loop_NTPase"/>
</dbReference>
<dbReference type="KEGG" id="cqu:CpipJ_CPIJ016421"/>
<name>B0XA06_CULQU</name>
<reference evidence="3" key="2">
    <citation type="submission" date="2021-02" db="UniProtKB">
        <authorList>
            <consortium name="EnsemblMetazoa"/>
        </authorList>
    </citation>
    <scope>IDENTIFICATION</scope>
    <source>
        <strain evidence="3">JHB</strain>
    </source>
</reference>
<keyword evidence="4" id="KW-1185">Reference proteome</keyword>
<evidence type="ECO:0000313" key="3">
    <source>
        <dbReference type="EnsemblMetazoa" id="CPIJ016421-PA"/>
    </source>
</evidence>
<feature type="region of interest" description="Disordered" evidence="1">
    <location>
        <begin position="122"/>
        <end position="151"/>
    </location>
</feature>
<proteinExistence type="predicted"/>
<dbReference type="eggNOG" id="KOG0731">
    <property type="taxonomic scope" value="Eukaryota"/>
</dbReference>
<evidence type="ECO:0000256" key="1">
    <source>
        <dbReference type="SAM" id="MobiDB-lite"/>
    </source>
</evidence>
<dbReference type="Gene3D" id="3.40.50.300">
    <property type="entry name" value="P-loop containing nucleotide triphosphate hydrolases"/>
    <property type="match status" value="1"/>
</dbReference>
<evidence type="ECO:0000313" key="4">
    <source>
        <dbReference type="Proteomes" id="UP000002320"/>
    </source>
</evidence>
<evidence type="ECO:0000313" key="2">
    <source>
        <dbReference type="EMBL" id="EDS43432.1"/>
    </source>
</evidence>
<dbReference type="Proteomes" id="UP000002320">
    <property type="component" value="Unassembled WGS sequence"/>
</dbReference>
<dbReference type="STRING" id="7176.B0XA06"/>
<dbReference type="EMBL" id="DS232558">
    <property type="protein sequence ID" value="EDS43432.1"/>
    <property type="molecule type" value="Genomic_DNA"/>
</dbReference>
<protein>
    <submittedName>
        <fullName evidence="2 3">Uncharacterized protein</fullName>
    </submittedName>
</protein>